<dbReference type="InterPro" id="IPR052708">
    <property type="entry name" value="PxpC"/>
</dbReference>
<dbReference type="AlphaFoldDB" id="A0A1M7YW72"/>
<dbReference type="EMBL" id="FRFG01000031">
    <property type="protein sequence ID" value="SHO56897.1"/>
    <property type="molecule type" value="Genomic_DNA"/>
</dbReference>
<sequence length="306" mass="33086">MSFEVVNPGMLSLLQDLGRRGYQHLGIAQGGPMDEHAFCWGNRLLGNPLGACGLEITLGQLQLKATEPTTIAITGADLKASLNDKPVSPWCTYAIQPGDELSFSRPVSGVRAYLCVQGGFICQPQLGSVATVVREGTGGLNATGQPLKTGDLLRYTPCREPQTARVPKWARPDYAEPLSLGVISSYQHDVFPAESRALFFSSAYQITPDSDRMGYRLAGPQVACEQSRMISEGIVLGAIQIPQDGQPIVLMRDRQTIGGYPKIGCLTTLGTSRLSQCLPGQSVQFRPLALAEAESEWRLFQQIMSA</sequence>
<evidence type="ECO:0000259" key="4">
    <source>
        <dbReference type="SMART" id="SM00797"/>
    </source>
</evidence>
<evidence type="ECO:0000256" key="2">
    <source>
        <dbReference type="ARBA" id="ARBA00022801"/>
    </source>
</evidence>
<reference evidence="6" key="1">
    <citation type="submission" date="2016-12" db="EMBL/GenBank/DDBJ databases">
        <authorList>
            <person name="Rodrigo-Torres L."/>
            <person name="Arahal R.D."/>
            <person name="Lucena T."/>
        </authorList>
    </citation>
    <scope>NUCLEOTIDE SEQUENCE [LARGE SCALE GENOMIC DNA]</scope>
</reference>
<organism evidence="5 6">
    <name type="scientific">Vibrio quintilis</name>
    <dbReference type="NCBI Taxonomy" id="1117707"/>
    <lineage>
        <taxon>Bacteria</taxon>
        <taxon>Pseudomonadati</taxon>
        <taxon>Pseudomonadota</taxon>
        <taxon>Gammaproteobacteria</taxon>
        <taxon>Vibrionales</taxon>
        <taxon>Vibrionaceae</taxon>
        <taxon>Vibrio</taxon>
    </lineage>
</organism>
<dbReference type="GO" id="GO:0016787">
    <property type="term" value="F:hydrolase activity"/>
    <property type="evidence" value="ECO:0007669"/>
    <property type="project" value="UniProtKB-KW"/>
</dbReference>
<keyword evidence="3" id="KW-0067">ATP-binding</keyword>
<accession>A0A1M7YW72</accession>
<dbReference type="SMART" id="SM00797">
    <property type="entry name" value="AHS2"/>
    <property type="match status" value="1"/>
</dbReference>
<proteinExistence type="predicted"/>
<dbReference type="SUPFAM" id="SSF50891">
    <property type="entry name" value="Cyclophilin-like"/>
    <property type="match status" value="1"/>
</dbReference>
<evidence type="ECO:0000256" key="3">
    <source>
        <dbReference type="ARBA" id="ARBA00022840"/>
    </source>
</evidence>
<dbReference type="InterPro" id="IPR003778">
    <property type="entry name" value="CT_A_B"/>
</dbReference>
<name>A0A1M7YW72_9VIBR</name>
<evidence type="ECO:0000256" key="1">
    <source>
        <dbReference type="ARBA" id="ARBA00022741"/>
    </source>
</evidence>
<dbReference type="Proteomes" id="UP000184600">
    <property type="component" value="Unassembled WGS sequence"/>
</dbReference>
<dbReference type="RefSeq" id="WP_073583346.1">
    <property type="nucleotide sequence ID" value="NZ_AP024898.1"/>
</dbReference>
<dbReference type="STRING" id="1117707.VQ7734_02666"/>
<keyword evidence="6" id="KW-1185">Reference proteome</keyword>
<gene>
    <name evidence="5" type="primary">kipA_2</name>
    <name evidence="5" type="ORF">VQ7734_02666</name>
</gene>
<dbReference type="GO" id="GO:0005524">
    <property type="term" value="F:ATP binding"/>
    <property type="evidence" value="ECO:0007669"/>
    <property type="project" value="UniProtKB-KW"/>
</dbReference>
<dbReference type="InterPro" id="IPR029000">
    <property type="entry name" value="Cyclophilin-like_dom_sf"/>
</dbReference>
<keyword evidence="2" id="KW-0378">Hydrolase</keyword>
<evidence type="ECO:0000313" key="5">
    <source>
        <dbReference type="EMBL" id="SHO56897.1"/>
    </source>
</evidence>
<dbReference type="PANTHER" id="PTHR43309:SF4">
    <property type="entry name" value="CARBOXYLTRANSFERASE DOMAIN-CONTAINING PROTEIN"/>
    <property type="match status" value="1"/>
</dbReference>
<dbReference type="NCBIfam" id="TIGR00724">
    <property type="entry name" value="urea_amlyse_rel"/>
    <property type="match status" value="1"/>
</dbReference>
<keyword evidence="1" id="KW-0547">Nucleotide-binding</keyword>
<dbReference type="Pfam" id="PF02626">
    <property type="entry name" value="CT_A_B"/>
    <property type="match status" value="1"/>
</dbReference>
<dbReference type="Gene3D" id="2.40.100.10">
    <property type="entry name" value="Cyclophilin-like"/>
    <property type="match status" value="1"/>
</dbReference>
<protein>
    <submittedName>
        <fullName evidence="5">KipI antagonist</fullName>
    </submittedName>
</protein>
<feature type="domain" description="Carboxyltransferase" evidence="4">
    <location>
        <begin position="24"/>
        <end position="304"/>
    </location>
</feature>
<dbReference type="PANTHER" id="PTHR43309">
    <property type="entry name" value="5-OXOPROLINASE SUBUNIT C"/>
    <property type="match status" value="1"/>
</dbReference>
<evidence type="ECO:0000313" key="6">
    <source>
        <dbReference type="Proteomes" id="UP000184600"/>
    </source>
</evidence>
<dbReference type="OrthoDB" id="9768696at2"/>